<dbReference type="InterPro" id="IPR041331">
    <property type="entry name" value="Bac_A_amyl_C"/>
</dbReference>
<feature type="domain" description="Glycosyl hydrolase family 13 catalytic" evidence="1">
    <location>
        <begin position="16"/>
        <end position="346"/>
    </location>
</feature>
<dbReference type="Proteomes" id="UP000076878">
    <property type="component" value="Unassembled WGS sequence"/>
</dbReference>
<evidence type="ECO:0000313" key="4">
    <source>
        <dbReference type="Proteomes" id="UP000076878"/>
    </source>
</evidence>
<dbReference type="Gene3D" id="2.60.40.1180">
    <property type="entry name" value="Golgi alpha-mannosidase II"/>
    <property type="match status" value="1"/>
</dbReference>
<accession>A0A143YPX3</accession>
<organism evidence="2 4">
    <name type="scientific">Trichococcus ilyis</name>
    <dbReference type="NCBI Taxonomy" id="640938"/>
    <lineage>
        <taxon>Bacteria</taxon>
        <taxon>Bacillati</taxon>
        <taxon>Bacillota</taxon>
        <taxon>Bacilli</taxon>
        <taxon>Lactobacillales</taxon>
        <taxon>Carnobacteriaceae</taxon>
        <taxon>Trichococcus</taxon>
    </lineage>
</organism>
<protein>
    <submittedName>
        <fullName evidence="3">Glycosidase</fullName>
    </submittedName>
</protein>
<dbReference type="GO" id="GO:0005975">
    <property type="term" value="P:carbohydrate metabolic process"/>
    <property type="evidence" value="ECO:0007669"/>
    <property type="project" value="InterPro"/>
</dbReference>
<dbReference type="EMBL" id="FJNB01000007">
    <property type="protein sequence ID" value="CZQ94677.1"/>
    <property type="molecule type" value="Genomic_DNA"/>
</dbReference>
<dbReference type="SMART" id="SM00642">
    <property type="entry name" value="Aamy"/>
    <property type="match status" value="1"/>
</dbReference>
<dbReference type="InterPro" id="IPR013780">
    <property type="entry name" value="Glyco_hydro_b"/>
</dbReference>
<sequence>MAKDTSLNLRNQIIYCIYVRNHTPEGTFSAIIPDLQRIKGLGADIIWFMPIHPIGETKRKGMEGSPYAIRDYRTVNPAYGTMDDFKALASAIRDLGMKVMIDVVYNHTSPDSRLVEQHPEWFYRRSNGEMGNKVGEWYDIVDLDYSHPDLWAYQIESLKLWATIVDGFRCDVASLVPVDFWVRARKEVAEVKEGVIWLAESVHPSFLRQNRDRGNVGHSDGELYEAFDITYDYDVHDFQQAYFWGEISLKTYLDVLLFQDGIYPLNYVKLRFLENHDHPRIRSKIEDLIRLRNWTAFTYFQKGTLLLYGGQETGTAQLPDLFEKDPIDWSHDEDLTLLLQRLQRFKREAAVREGSYHLKAAPGSETVIGSYRLGNERLTGIFSLDGKAANVAVDLPDGVYRNLLDEQEYQVGEGMLQTRTLPILIKSYGEALLMET</sequence>
<dbReference type="EMBL" id="FNYT01000006">
    <property type="protein sequence ID" value="SEJ03094.1"/>
    <property type="molecule type" value="Genomic_DNA"/>
</dbReference>
<reference evidence="2 4" key="1">
    <citation type="submission" date="2016-02" db="EMBL/GenBank/DDBJ databases">
        <authorList>
            <person name="Wen L."/>
            <person name="He K."/>
            <person name="Yang H."/>
        </authorList>
    </citation>
    <scope>NUCLEOTIDE SEQUENCE [LARGE SCALE GENOMIC DNA]</scope>
    <source>
        <strain evidence="2">Trichococcus_R210</strain>
    </source>
</reference>
<dbReference type="PANTHER" id="PTHR47786:SF2">
    <property type="entry name" value="GLYCOSYL HYDROLASE FAMILY 13 CATALYTIC DOMAIN-CONTAINING PROTEIN"/>
    <property type="match status" value="1"/>
</dbReference>
<dbReference type="CDD" id="cd11313">
    <property type="entry name" value="AmyAc_arch_bac_AmyA"/>
    <property type="match status" value="1"/>
</dbReference>
<dbReference type="OrthoDB" id="9761875at2"/>
<dbReference type="SUPFAM" id="SSF51445">
    <property type="entry name" value="(Trans)glycosidases"/>
    <property type="match status" value="1"/>
</dbReference>
<dbReference type="GO" id="GO:0016798">
    <property type="term" value="F:hydrolase activity, acting on glycosyl bonds"/>
    <property type="evidence" value="ECO:0007669"/>
    <property type="project" value="UniProtKB-KW"/>
</dbReference>
<dbReference type="Gene3D" id="3.20.20.80">
    <property type="entry name" value="Glycosidases"/>
    <property type="match status" value="1"/>
</dbReference>
<dbReference type="InterPro" id="IPR006047">
    <property type="entry name" value="GH13_cat_dom"/>
</dbReference>
<dbReference type="PANTHER" id="PTHR47786">
    <property type="entry name" value="ALPHA-1,4-GLUCAN:MALTOSE-1-PHOSPHATE MALTOSYLTRANSFERASE"/>
    <property type="match status" value="1"/>
</dbReference>
<dbReference type="Proteomes" id="UP000199280">
    <property type="component" value="Unassembled WGS sequence"/>
</dbReference>
<gene>
    <name evidence="3" type="ORF">SAMN05216375_10698</name>
    <name evidence="2" type="ORF">TR210_1248</name>
</gene>
<keyword evidence="3" id="KW-0326">Glycosidase</keyword>
<dbReference type="AlphaFoldDB" id="A0A143YPX3"/>
<evidence type="ECO:0000313" key="5">
    <source>
        <dbReference type="Proteomes" id="UP000199280"/>
    </source>
</evidence>
<dbReference type="Pfam" id="PF18612">
    <property type="entry name" value="Bac_A_amyl_C"/>
    <property type="match status" value="1"/>
</dbReference>
<dbReference type="InterPro" id="IPR017853">
    <property type="entry name" value="GH"/>
</dbReference>
<dbReference type="Pfam" id="PF00128">
    <property type="entry name" value="Alpha-amylase"/>
    <property type="match status" value="2"/>
</dbReference>
<evidence type="ECO:0000313" key="2">
    <source>
        <dbReference type="EMBL" id="CZQ94677.1"/>
    </source>
</evidence>
<evidence type="ECO:0000313" key="3">
    <source>
        <dbReference type="EMBL" id="SEJ03094.1"/>
    </source>
</evidence>
<keyword evidence="3" id="KW-0378">Hydrolase</keyword>
<reference evidence="3 5" key="2">
    <citation type="submission" date="2016-10" db="EMBL/GenBank/DDBJ databases">
        <authorList>
            <person name="Varghese N."/>
            <person name="Submissions S."/>
        </authorList>
    </citation>
    <scope>NUCLEOTIDE SEQUENCE [LARGE SCALE GENOMIC DNA]</scope>
    <source>
        <strain evidence="3 5">DSM 22150</strain>
    </source>
</reference>
<dbReference type="STRING" id="640938.TR210_1248"/>
<name>A0A143YPX3_9LACT</name>
<keyword evidence="5" id="KW-1185">Reference proteome</keyword>
<evidence type="ECO:0000259" key="1">
    <source>
        <dbReference type="SMART" id="SM00642"/>
    </source>
</evidence>
<dbReference type="RefSeq" id="WP_068622668.1">
    <property type="nucleotide sequence ID" value="NZ_FJNB01000007.1"/>
</dbReference>
<proteinExistence type="predicted"/>